<dbReference type="PANTHER" id="PTHR10655:SF17">
    <property type="entry name" value="LYSOPHOSPHOLIPASE-LIKE PROTEIN 1"/>
    <property type="match status" value="1"/>
</dbReference>
<dbReference type="SUPFAM" id="SSF53474">
    <property type="entry name" value="alpha/beta-Hydrolases"/>
    <property type="match status" value="1"/>
</dbReference>
<dbReference type="PANTHER" id="PTHR10655">
    <property type="entry name" value="LYSOPHOSPHOLIPASE-RELATED"/>
    <property type="match status" value="1"/>
</dbReference>
<gene>
    <name evidence="4" type="ORF">EOD73_07565</name>
</gene>
<evidence type="ECO:0000313" key="4">
    <source>
        <dbReference type="EMBL" id="RVT88816.1"/>
    </source>
</evidence>
<protein>
    <submittedName>
        <fullName evidence="4">Esterase</fullName>
    </submittedName>
</protein>
<name>A0A437LTR8_9BURK</name>
<evidence type="ECO:0000259" key="3">
    <source>
        <dbReference type="Pfam" id="PF02230"/>
    </source>
</evidence>
<dbReference type="Proteomes" id="UP000288587">
    <property type="component" value="Unassembled WGS sequence"/>
</dbReference>
<dbReference type="EMBL" id="SACM01000001">
    <property type="protein sequence ID" value="RVT88816.1"/>
    <property type="molecule type" value="Genomic_DNA"/>
</dbReference>
<keyword evidence="2" id="KW-0378">Hydrolase</keyword>
<reference evidence="4 5" key="1">
    <citation type="submission" date="2019-01" db="EMBL/GenBank/DDBJ databases">
        <authorList>
            <person name="Chen W.-M."/>
        </authorList>
    </citation>
    <scope>NUCLEOTIDE SEQUENCE [LARGE SCALE GENOMIC DNA]</scope>
    <source>
        <strain evidence="4 5">CCP-18</strain>
    </source>
</reference>
<comment type="caution">
    <text evidence="4">The sequence shown here is derived from an EMBL/GenBank/DDBJ whole genome shotgun (WGS) entry which is preliminary data.</text>
</comment>
<dbReference type="RefSeq" id="WP_127682270.1">
    <property type="nucleotide sequence ID" value="NZ_SACM01000001.1"/>
</dbReference>
<dbReference type="InterPro" id="IPR003140">
    <property type="entry name" value="PLipase/COase/thioEstase"/>
</dbReference>
<evidence type="ECO:0000256" key="1">
    <source>
        <dbReference type="ARBA" id="ARBA00006499"/>
    </source>
</evidence>
<dbReference type="InterPro" id="IPR050565">
    <property type="entry name" value="LYPA1-2/EST-like"/>
</dbReference>
<dbReference type="Gene3D" id="3.40.50.1820">
    <property type="entry name" value="alpha/beta hydrolase"/>
    <property type="match status" value="1"/>
</dbReference>
<keyword evidence="5" id="KW-1185">Reference proteome</keyword>
<sequence length="245" mass="26108">MNLPPLPAHAHAQPLLPAQGAVELLFLLFHGAGAHAGQMDGLAQALRAQYPQAAIVALDAPLRLPAKAIDGFQWFDEAEQGLVAGVAAALPGFVATVRQWAQAFALDWPRVALGGFSQGGLMALEAVQAEARLAGRVMSFGAAPLARPVSAPEGCTLHLLHGQRDEAVPYAHVVDAAQAWVDLGADITADVLPHVHHEMAPVLIERAMHQLRTFIPARLWREAVSTASEMERADQQALNDRGTLH</sequence>
<evidence type="ECO:0000313" key="5">
    <source>
        <dbReference type="Proteomes" id="UP000288587"/>
    </source>
</evidence>
<dbReference type="OrthoDB" id="9801763at2"/>
<dbReference type="GO" id="GO:0016787">
    <property type="term" value="F:hydrolase activity"/>
    <property type="evidence" value="ECO:0007669"/>
    <property type="project" value="UniProtKB-KW"/>
</dbReference>
<proteinExistence type="inferred from homology"/>
<organism evidence="4 5">
    <name type="scientific">Inhella crocodyli</name>
    <dbReference type="NCBI Taxonomy" id="2499851"/>
    <lineage>
        <taxon>Bacteria</taxon>
        <taxon>Pseudomonadati</taxon>
        <taxon>Pseudomonadota</taxon>
        <taxon>Betaproteobacteria</taxon>
        <taxon>Burkholderiales</taxon>
        <taxon>Sphaerotilaceae</taxon>
        <taxon>Inhella</taxon>
    </lineage>
</organism>
<dbReference type="AlphaFoldDB" id="A0A437LTR8"/>
<dbReference type="Pfam" id="PF02230">
    <property type="entry name" value="Abhydrolase_2"/>
    <property type="match status" value="1"/>
</dbReference>
<comment type="similarity">
    <text evidence="1">Belongs to the AB hydrolase superfamily. AB hydrolase 2 family.</text>
</comment>
<dbReference type="InterPro" id="IPR029058">
    <property type="entry name" value="AB_hydrolase_fold"/>
</dbReference>
<accession>A0A437LTR8</accession>
<evidence type="ECO:0000256" key="2">
    <source>
        <dbReference type="ARBA" id="ARBA00022801"/>
    </source>
</evidence>
<feature type="domain" description="Phospholipase/carboxylesterase/thioesterase" evidence="3">
    <location>
        <begin position="25"/>
        <end position="213"/>
    </location>
</feature>